<sequence length="157" mass="18250">MEHLELRPAARDDWPCLENLMQFYLYELSRWLPIKLAAQGLYALQSLDDYWRHPATHPWLILVAGELAGFAVVDQQRCDSDARHNLGYLFIARRFRRLGVGRQVAQQLFEQHKGPWQVMHFEANLPARDFWQAMLAGQTPTSIVAQGYPASLYRWPG</sequence>
<dbReference type="GO" id="GO:0016747">
    <property type="term" value="F:acyltransferase activity, transferring groups other than amino-acyl groups"/>
    <property type="evidence" value="ECO:0007669"/>
    <property type="project" value="InterPro"/>
</dbReference>
<protein>
    <submittedName>
        <fullName evidence="2">GNAT family N-acetyltransferase</fullName>
    </submittedName>
</protein>
<dbReference type="CDD" id="cd04301">
    <property type="entry name" value="NAT_SF"/>
    <property type="match status" value="1"/>
</dbReference>
<dbReference type="PROSITE" id="PS51186">
    <property type="entry name" value="GNAT"/>
    <property type="match status" value="1"/>
</dbReference>
<keyword evidence="2" id="KW-0808">Transferase</keyword>
<evidence type="ECO:0000259" key="1">
    <source>
        <dbReference type="PROSITE" id="PS51186"/>
    </source>
</evidence>
<evidence type="ECO:0000313" key="3">
    <source>
        <dbReference type="Proteomes" id="UP000244178"/>
    </source>
</evidence>
<dbReference type="Pfam" id="PF00583">
    <property type="entry name" value="Acetyltransf_1"/>
    <property type="match status" value="1"/>
</dbReference>
<dbReference type="EMBL" id="PYJM01000001">
    <property type="protein sequence ID" value="PUA47033.1"/>
    <property type="molecule type" value="Genomic_DNA"/>
</dbReference>
<organism evidence="2 3">
    <name type="scientific">Pseudomonas protegens</name>
    <dbReference type="NCBI Taxonomy" id="380021"/>
    <lineage>
        <taxon>Bacteria</taxon>
        <taxon>Pseudomonadati</taxon>
        <taxon>Pseudomonadota</taxon>
        <taxon>Gammaproteobacteria</taxon>
        <taxon>Pseudomonadales</taxon>
        <taxon>Pseudomonadaceae</taxon>
        <taxon>Pseudomonas</taxon>
    </lineage>
</organism>
<gene>
    <name evidence="2" type="ORF">C5U62_03370</name>
</gene>
<evidence type="ECO:0000313" key="2">
    <source>
        <dbReference type="EMBL" id="PUA47033.1"/>
    </source>
</evidence>
<feature type="domain" description="N-acetyltransferase" evidence="1">
    <location>
        <begin position="4"/>
        <end position="157"/>
    </location>
</feature>
<accession>A0A2T6GSA5</accession>
<dbReference type="InterPro" id="IPR000182">
    <property type="entry name" value="GNAT_dom"/>
</dbReference>
<reference evidence="2 3" key="1">
    <citation type="submission" date="2018-03" db="EMBL/GenBank/DDBJ databases">
        <title>Draft genome sequence of the plant growth promoting rhizobacterium Pseudomonas protegens strain BNJ-SS-45 isolated from wheat (Triticum aestivum) rhizosphere.</title>
        <authorList>
            <person name="Bajpai A."/>
            <person name="Shende K."/>
            <person name="Meena N."/>
            <person name="Upadhyayula S.R."/>
            <person name="Suravajhala P."/>
            <person name="Medicherla K.M."/>
            <person name="Johri B.N."/>
        </authorList>
    </citation>
    <scope>NUCLEOTIDE SEQUENCE [LARGE SCALE GENOMIC DNA]</scope>
    <source>
        <strain evidence="2 3">BNJ-SS-45</strain>
    </source>
</reference>
<proteinExistence type="predicted"/>
<name>A0A2T6GSA5_9PSED</name>
<dbReference type="SUPFAM" id="SSF55729">
    <property type="entry name" value="Acyl-CoA N-acyltransferases (Nat)"/>
    <property type="match status" value="1"/>
</dbReference>
<dbReference type="InterPro" id="IPR016181">
    <property type="entry name" value="Acyl_CoA_acyltransferase"/>
</dbReference>
<dbReference type="Gene3D" id="3.40.630.30">
    <property type="match status" value="1"/>
</dbReference>
<dbReference type="AlphaFoldDB" id="A0A2T6GSA5"/>
<dbReference type="Proteomes" id="UP000244178">
    <property type="component" value="Unassembled WGS sequence"/>
</dbReference>
<dbReference type="RefSeq" id="WP_060839038.1">
    <property type="nucleotide sequence ID" value="NZ_PYJM01000001.1"/>
</dbReference>
<comment type="caution">
    <text evidence="2">The sequence shown here is derived from an EMBL/GenBank/DDBJ whole genome shotgun (WGS) entry which is preliminary data.</text>
</comment>